<feature type="compositionally biased region" description="Low complexity" evidence="1">
    <location>
        <begin position="190"/>
        <end position="201"/>
    </location>
</feature>
<feature type="region of interest" description="Disordered" evidence="1">
    <location>
        <begin position="190"/>
        <end position="223"/>
    </location>
</feature>
<keyword evidence="2" id="KW-0812">Transmembrane</keyword>
<feature type="transmembrane region" description="Helical" evidence="2">
    <location>
        <begin position="144"/>
        <end position="166"/>
    </location>
</feature>
<feature type="chain" id="PRO_5043383346" description="G protein-coupled receptor" evidence="3">
    <location>
        <begin position="26"/>
        <end position="242"/>
    </location>
</feature>
<name>A0AAV5TCG5_9BILA</name>
<feature type="signal peptide" evidence="3">
    <location>
        <begin position="1"/>
        <end position="25"/>
    </location>
</feature>
<evidence type="ECO:0008006" key="6">
    <source>
        <dbReference type="Google" id="ProtNLM"/>
    </source>
</evidence>
<keyword evidence="5" id="KW-1185">Reference proteome</keyword>
<sequence>MRILAGFFSLVFLVLNPAMYFKVLGELSKLVHESEESPFKPLIFRLIENATSAAAAKHTCDLIVFSVVSTMSLLHVILSIVHMYGCFAGRPALIRPMVVNCFASTLLLLVYLSITIFVVFNVSRPANYSSADAMKFETTQKSNLTMGGIFIVIYMLWDAITLFAYFDIKQLHDDFMYWIVEEMQTQSLQLSSARSGGSSKSPEVSRKESAKSANAEEIPNSSTVADPIKKTSVAQLSLNFHL</sequence>
<comment type="caution">
    <text evidence="4">The sequence shown here is derived from an EMBL/GenBank/DDBJ whole genome shotgun (WGS) entry which is preliminary data.</text>
</comment>
<protein>
    <recommendedName>
        <fullName evidence="6">G protein-coupled receptor</fullName>
    </recommendedName>
</protein>
<keyword evidence="3" id="KW-0732">Signal</keyword>
<feature type="non-terminal residue" evidence="4">
    <location>
        <position position="242"/>
    </location>
</feature>
<evidence type="ECO:0000313" key="5">
    <source>
        <dbReference type="Proteomes" id="UP001432027"/>
    </source>
</evidence>
<proteinExistence type="predicted"/>
<evidence type="ECO:0000256" key="3">
    <source>
        <dbReference type="SAM" id="SignalP"/>
    </source>
</evidence>
<gene>
    <name evidence="4" type="ORF">PENTCL1PPCAC_14762</name>
</gene>
<accession>A0AAV5TCG5</accession>
<dbReference type="EMBL" id="BTSX01000004">
    <property type="protein sequence ID" value="GMS92587.1"/>
    <property type="molecule type" value="Genomic_DNA"/>
</dbReference>
<evidence type="ECO:0000256" key="1">
    <source>
        <dbReference type="SAM" id="MobiDB-lite"/>
    </source>
</evidence>
<keyword evidence="2" id="KW-1133">Transmembrane helix</keyword>
<keyword evidence="2" id="KW-0472">Membrane</keyword>
<reference evidence="4" key="1">
    <citation type="submission" date="2023-10" db="EMBL/GenBank/DDBJ databases">
        <title>Genome assembly of Pristionchus species.</title>
        <authorList>
            <person name="Yoshida K."/>
            <person name="Sommer R.J."/>
        </authorList>
    </citation>
    <scope>NUCLEOTIDE SEQUENCE</scope>
    <source>
        <strain evidence="4">RS0144</strain>
    </source>
</reference>
<evidence type="ECO:0000313" key="4">
    <source>
        <dbReference type="EMBL" id="GMS92587.1"/>
    </source>
</evidence>
<dbReference type="Proteomes" id="UP001432027">
    <property type="component" value="Unassembled WGS sequence"/>
</dbReference>
<organism evidence="4 5">
    <name type="scientific">Pristionchus entomophagus</name>
    <dbReference type="NCBI Taxonomy" id="358040"/>
    <lineage>
        <taxon>Eukaryota</taxon>
        <taxon>Metazoa</taxon>
        <taxon>Ecdysozoa</taxon>
        <taxon>Nematoda</taxon>
        <taxon>Chromadorea</taxon>
        <taxon>Rhabditida</taxon>
        <taxon>Rhabditina</taxon>
        <taxon>Diplogasteromorpha</taxon>
        <taxon>Diplogasteroidea</taxon>
        <taxon>Neodiplogasteridae</taxon>
        <taxon>Pristionchus</taxon>
    </lineage>
</organism>
<feature type="transmembrane region" description="Helical" evidence="2">
    <location>
        <begin position="62"/>
        <end position="85"/>
    </location>
</feature>
<dbReference type="AlphaFoldDB" id="A0AAV5TCG5"/>
<feature type="transmembrane region" description="Helical" evidence="2">
    <location>
        <begin position="97"/>
        <end position="120"/>
    </location>
</feature>
<evidence type="ECO:0000256" key="2">
    <source>
        <dbReference type="SAM" id="Phobius"/>
    </source>
</evidence>